<protein>
    <submittedName>
        <fullName evidence="3">Integrase</fullName>
    </submittedName>
</protein>
<dbReference type="GO" id="GO:0003677">
    <property type="term" value="F:DNA binding"/>
    <property type="evidence" value="ECO:0007669"/>
    <property type="project" value="InterPro"/>
</dbReference>
<dbReference type="InterPro" id="IPR013762">
    <property type="entry name" value="Integrase-like_cat_sf"/>
</dbReference>
<dbReference type="Proteomes" id="UP000092574">
    <property type="component" value="Chromosome"/>
</dbReference>
<dbReference type="SUPFAM" id="SSF56349">
    <property type="entry name" value="DNA breaking-rejoining enzymes"/>
    <property type="match status" value="1"/>
</dbReference>
<evidence type="ECO:0000259" key="2">
    <source>
        <dbReference type="PROSITE" id="PS51898"/>
    </source>
</evidence>
<dbReference type="KEGG" id="byl:A4V09_07090"/>
<keyword evidence="4" id="KW-1185">Reference proteome</keyword>
<feature type="domain" description="Tyr recombinase" evidence="2">
    <location>
        <begin position="287"/>
        <end position="474"/>
    </location>
</feature>
<sequence>MKNKIYLQDLKCYKRAPENQKKMVREDVSFDLELLPTKGLKKEFYSFLTARCETKSISTLIKERYLYDRICQFFKDKRIQAESLHEKEQETWLRQLRAWLLNHGQAITVQSMTAYGSIKTLPSAPIIYFRMIYHFMEEEDYRDETEKDIWELSKLNISYRENLVKNFQTLNFTKIIQQDIREEVKKAVFLHLQQEALSSITKELTAIRRLSKYLKEEYPEIESCREINREVFEEYLIQLQTEDTGVNNFKADLTRLRALLETIGKIYRYEHLESLVLNTDIPRMTKTVIKSYSDSELKRLNAVLVKLDEQTCRLMVIHQMLGTRISDTLTLMTNCLYEQNGHPMIRIQQMKTNTYVKPISAEVEVLIKQAIRYTEEHYGKTAYIFVDDKNPKRPKKYNSIQEKVMRLIQKEDLRDDKGDLFGFGTHMFRHYYGIKLTEMHLDDRTIARLLGHKTVKNVKYYRKMSLQIIAEETWEIRKQKSRMIEQNLDGWGEEYEQVRQND</sequence>
<dbReference type="CDD" id="cd00397">
    <property type="entry name" value="DNA_BRE_C"/>
    <property type="match status" value="1"/>
</dbReference>
<dbReference type="InterPro" id="IPR011010">
    <property type="entry name" value="DNA_brk_join_enz"/>
</dbReference>
<dbReference type="Pfam" id="PF00589">
    <property type="entry name" value="Phage_integrase"/>
    <property type="match status" value="1"/>
</dbReference>
<gene>
    <name evidence="3" type="ORF">A4V09_07090</name>
</gene>
<proteinExistence type="predicted"/>
<evidence type="ECO:0000313" key="4">
    <source>
        <dbReference type="Proteomes" id="UP000092574"/>
    </source>
</evidence>
<dbReference type="GO" id="GO:0015074">
    <property type="term" value="P:DNA integration"/>
    <property type="evidence" value="ECO:0007669"/>
    <property type="project" value="InterPro"/>
</dbReference>
<dbReference type="GO" id="GO:0006310">
    <property type="term" value="P:DNA recombination"/>
    <property type="evidence" value="ECO:0007669"/>
    <property type="project" value="UniProtKB-KW"/>
</dbReference>
<dbReference type="AlphaFoldDB" id="A0A1C7IBD7"/>
<name>A0A1C7IBD7_9FIRM</name>
<reference evidence="3" key="1">
    <citation type="submission" date="2017-04" db="EMBL/GenBank/DDBJ databases">
        <title>Complete Genome Sequences of Twelve Strains of a Stable Defined Moderately Diverse Mouse Microbiota 2 (sDMDMm2).</title>
        <authorList>
            <person name="Uchimura Y."/>
            <person name="Wyss M."/>
            <person name="Brugiroux S."/>
            <person name="Limenitakis J.P."/>
            <person name="Stecher B."/>
            <person name="McCoy K.D."/>
            <person name="Macpherson A.J."/>
        </authorList>
    </citation>
    <scope>NUCLEOTIDE SEQUENCE</scope>
    <source>
        <strain evidence="3">YL58</strain>
    </source>
</reference>
<dbReference type="InterPro" id="IPR002104">
    <property type="entry name" value="Integrase_catalytic"/>
</dbReference>
<dbReference type="RefSeq" id="WP_065541746.1">
    <property type="nucleotide sequence ID" value="NZ_CP015405.2"/>
</dbReference>
<dbReference type="PROSITE" id="PS51898">
    <property type="entry name" value="TYR_RECOMBINASE"/>
    <property type="match status" value="1"/>
</dbReference>
<accession>A0A1C7IBD7</accession>
<evidence type="ECO:0000256" key="1">
    <source>
        <dbReference type="ARBA" id="ARBA00023172"/>
    </source>
</evidence>
<dbReference type="Gene3D" id="1.10.443.10">
    <property type="entry name" value="Intergrase catalytic core"/>
    <property type="match status" value="1"/>
</dbReference>
<organism evidence="3 4">
    <name type="scientific">Blautia pseudococcoides</name>
    <dbReference type="NCBI Taxonomy" id="1796616"/>
    <lineage>
        <taxon>Bacteria</taxon>
        <taxon>Bacillati</taxon>
        <taxon>Bacillota</taxon>
        <taxon>Clostridia</taxon>
        <taxon>Lachnospirales</taxon>
        <taxon>Lachnospiraceae</taxon>
        <taxon>Blautia</taxon>
    </lineage>
</organism>
<evidence type="ECO:0000313" key="3">
    <source>
        <dbReference type="EMBL" id="ANU75552.1"/>
    </source>
</evidence>
<dbReference type="STRING" id="1796616.A4V09_07090"/>
<keyword evidence="1" id="KW-0233">DNA recombination</keyword>
<dbReference type="EMBL" id="CP015405">
    <property type="protein sequence ID" value="ANU75552.1"/>
    <property type="molecule type" value="Genomic_DNA"/>
</dbReference>
<dbReference type="OrthoDB" id="568347at2"/>